<dbReference type="Pfam" id="PF12781">
    <property type="entry name" value="AAA_9"/>
    <property type="match status" value="1"/>
</dbReference>
<dbReference type="InterPro" id="IPR041466">
    <property type="entry name" value="Dynein_AAA5_ext"/>
</dbReference>
<dbReference type="InParanoid" id="A0A6P8RJZ2"/>
<dbReference type="Pfam" id="PF22597">
    <property type="entry name" value="DYN_lid"/>
    <property type="match status" value="1"/>
</dbReference>
<dbReference type="Pfam" id="PF12775">
    <property type="entry name" value="AAA_7"/>
    <property type="match status" value="1"/>
</dbReference>
<dbReference type="Pfam" id="PF12780">
    <property type="entry name" value="AAA_8"/>
    <property type="match status" value="1"/>
</dbReference>
<dbReference type="OrthoDB" id="5986589at2759"/>
<dbReference type="GO" id="GO:0045505">
    <property type="term" value="F:dynein intermediate chain binding"/>
    <property type="evidence" value="ECO:0007669"/>
    <property type="project" value="InterPro"/>
</dbReference>
<dbReference type="InterPro" id="IPR042219">
    <property type="entry name" value="AAA_lid_11_sf"/>
</dbReference>
<feature type="coiled-coil region" evidence="3">
    <location>
        <begin position="4037"/>
        <end position="4099"/>
    </location>
</feature>
<dbReference type="PANTHER" id="PTHR45703:SF36">
    <property type="entry name" value="DYNEIN HEAVY CHAIN, CYTOPLASMIC"/>
    <property type="match status" value="1"/>
</dbReference>
<feature type="compositionally biased region" description="Polar residues" evidence="4">
    <location>
        <begin position="2871"/>
        <end position="2881"/>
    </location>
</feature>
<feature type="coiled-coil region" evidence="3">
    <location>
        <begin position="3414"/>
        <end position="3445"/>
    </location>
</feature>
<reference evidence="7" key="1">
    <citation type="submission" date="2025-08" db="UniProtKB">
        <authorList>
            <consortium name="RefSeq"/>
        </authorList>
    </citation>
    <scope>IDENTIFICATION</scope>
</reference>
<dbReference type="Gene3D" id="1.20.58.1120">
    <property type="match status" value="1"/>
</dbReference>
<keyword evidence="2 3" id="KW-0175">Coiled coil</keyword>
<dbReference type="InterPro" id="IPR035706">
    <property type="entry name" value="AAA_9"/>
</dbReference>
<dbReference type="InterPro" id="IPR024743">
    <property type="entry name" value="Dynein_HC_stalk"/>
</dbReference>
<dbReference type="InterPro" id="IPR027417">
    <property type="entry name" value="P-loop_NTPase"/>
</dbReference>
<dbReference type="Pfam" id="PF03028">
    <property type="entry name" value="Dynein_heavy"/>
    <property type="match status" value="1"/>
</dbReference>
<feature type="region of interest" description="Disordered" evidence="4">
    <location>
        <begin position="2001"/>
        <end position="2026"/>
    </location>
</feature>
<evidence type="ECO:0000256" key="1">
    <source>
        <dbReference type="ARBA" id="ARBA00008887"/>
    </source>
</evidence>
<dbReference type="Gene3D" id="3.40.50.300">
    <property type="entry name" value="P-loop containing nucleotide triphosphate hydrolases"/>
    <property type="match status" value="6"/>
</dbReference>
<dbReference type="InterPro" id="IPR026983">
    <property type="entry name" value="DHC"/>
</dbReference>
<dbReference type="Gene3D" id="1.20.140.100">
    <property type="entry name" value="Dynein heavy chain, N-terminal domain 2"/>
    <property type="match status" value="1"/>
</dbReference>
<dbReference type="InterPro" id="IPR024317">
    <property type="entry name" value="Dynein_heavy_chain_D4_dom"/>
</dbReference>
<dbReference type="InterPro" id="IPR041658">
    <property type="entry name" value="AAA_lid_11"/>
</dbReference>
<dbReference type="InterPro" id="IPR042228">
    <property type="entry name" value="Dynein_linker_3"/>
</dbReference>
<gene>
    <name evidence="7" type="primary">DNHD1</name>
</gene>
<feature type="domain" description="AAA+ ATPase" evidence="5">
    <location>
        <begin position="2134"/>
        <end position="2312"/>
    </location>
</feature>
<dbReference type="Gene3D" id="3.20.180.20">
    <property type="entry name" value="Dynein heavy chain, N-terminal domain 2"/>
    <property type="match status" value="1"/>
</dbReference>
<dbReference type="Gene3D" id="1.20.920.20">
    <property type="match status" value="1"/>
</dbReference>
<dbReference type="InterPro" id="IPR054354">
    <property type="entry name" value="DYNC2H1-like_lid"/>
</dbReference>
<feature type="domain" description="AAA+ ATPase" evidence="5">
    <location>
        <begin position="1733"/>
        <end position="1867"/>
    </location>
</feature>
<dbReference type="InterPro" id="IPR043160">
    <property type="entry name" value="Dynein_C_barrel"/>
</dbReference>
<accession>A0A6P8RJZ2</accession>
<evidence type="ECO:0000256" key="4">
    <source>
        <dbReference type="SAM" id="MobiDB-lite"/>
    </source>
</evidence>
<feature type="region of interest" description="Disordered" evidence="4">
    <location>
        <begin position="2871"/>
        <end position="2920"/>
    </location>
</feature>
<dbReference type="InterPro" id="IPR042222">
    <property type="entry name" value="Dynein_2_N"/>
</dbReference>
<dbReference type="SMART" id="SM00382">
    <property type="entry name" value="AAA"/>
    <property type="match status" value="3"/>
</dbReference>
<dbReference type="GO" id="GO:0051959">
    <property type="term" value="F:dynein light intermediate chain binding"/>
    <property type="evidence" value="ECO:0007669"/>
    <property type="project" value="InterPro"/>
</dbReference>
<dbReference type="RefSeq" id="XP_033804381.1">
    <property type="nucleotide sequence ID" value="XM_033948490.1"/>
</dbReference>
<feature type="coiled-coil region" evidence="3">
    <location>
        <begin position="3470"/>
        <end position="3497"/>
    </location>
</feature>
<dbReference type="CTD" id="144132"/>
<dbReference type="Gene3D" id="1.20.920.30">
    <property type="match status" value="1"/>
</dbReference>
<keyword evidence="6" id="KW-1185">Reference proteome</keyword>
<dbReference type="Gene3D" id="3.10.490.20">
    <property type="match status" value="1"/>
</dbReference>
<dbReference type="InterPro" id="IPR035699">
    <property type="entry name" value="AAA_6"/>
</dbReference>
<dbReference type="InterPro" id="IPR004273">
    <property type="entry name" value="Dynein_heavy_D6_P-loop"/>
</dbReference>
<dbReference type="GeneID" id="117362300"/>
<feature type="compositionally biased region" description="Basic and acidic residues" evidence="4">
    <location>
        <begin position="2884"/>
        <end position="2894"/>
    </location>
</feature>
<protein>
    <submittedName>
        <fullName evidence="7">Dynein heavy chain domain-containing protein 1</fullName>
    </submittedName>
</protein>
<feature type="coiled-coil region" evidence="3">
    <location>
        <begin position="1018"/>
        <end position="1045"/>
    </location>
</feature>
<dbReference type="KEGG" id="gsh:117362300"/>
<dbReference type="GO" id="GO:0005524">
    <property type="term" value="F:ATP binding"/>
    <property type="evidence" value="ECO:0007669"/>
    <property type="project" value="InterPro"/>
</dbReference>
<evidence type="ECO:0000256" key="3">
    <source>
        <dbReference type="SAM" id="Coils"/>
    </source>
</evidence>
<dbReference type="Pfam" id="PF18198">
    <property type="entry name" value="AAA_lid_11"/>
    <property type="match status" value="1"/>
</dbReference>
<dbReference type="Gene3D" id="1.10.8.1220">
    <property type="match status" value="1"/>
</dbReference>
<dbReference type="Proteomes" id="UP000515159">
    <property type="component" value="Chromosome 6"/>
</dbReference>
<name>A0A6P8RJZ2_GEOSA</name>
<dbReference type="Pfam" id="PF12774">
    <property type="entry name" value="AAA_6"/>
    <property type="match status" value="2"/>
</dbReference>
<feature type="region of interest" description="Disordered" evidence="4">
    <location>
        <begin position="617"/>
        <end position="641"/>
    </location>
</feature>
<dbReference type="Gene3D" id="1.10.472.130">
    <property type="match status" value="1"/>
</dbReference>
<dbReference type="Pfam" id="PF08393">
    <property type="entry name" value="DHC_N2"/>
    <property type="match status" value="1"/>
</dbReference>
<sequence>MASSQNSTSPSQPRFPALVTLGDTGAVPGTKESKLRAGSWACSIRQRINAQLKETGKVKHQDMDLLVAELINVFVTVLQKNNRNSWLYLLEVFHFLQAYQEHLHGKEELMPYLEKIYSQYQSNLALLSDLDIPGAMAKAFSKDFTMLHSSAHPTFQKYWGSPPPQLKSMMEGVHVNPSPAFSGQPYPFVLERAKEKPEDVFKPAPVMLQDLHKGVAVVGTELAQFEALWKSSLGFTLLALGTEMPIDFLSIDSKLPQVSEGDRSLEDNKIDLQLSSSEKYGKFEHSTVESMTGRSAAELCVKYRYKQRIIFLYLNIAQNRHYRPYDLVTVPKLVLGPEHYIFSPFGIVHVHPEEGADVMTLADWHREAVLWELLQDIPFFKHFLIRKVFFRWLRKVRHIKMLKKVNNLRDHLLAAIPHFGTILQHISRLLQELRCIHWFPQSHSHCFTFSELQQALTSQNEQARLLLKKFFNFCTAILKLVQDDSYKMVEVLKRQVQNPRPFEIKDPIYLQRILQNSVEKKFHEAQSCLQRLGNLAQLINHMICQNLVTVMQEEITAFVYKVIQSVDSEREAFLKVSLVFDSSRQLIIVPSGQHVQDYLCSTLDSVLHSVVQLVQPDNGKESDETTEDQEQSELKDVPRSSSIVDETGLLEDSLGYLDNTSQCSLSREILEDHLSDILPIPKLTLAHRLDLRKSVSVAFMGHRIRSEYSPVSQKKLRRYLQSDLSIQQASATLKRLLTDALREIQQFCTEHDWLAKIYDFVYSWTPRHLQALCGCTAIQYREQILQLQAWAERVKSMKRVFITQSNILSVDCNNIREEIVPLLVSITGDIFSVLTAESIQRSKLLISELSNATKVFQTINTEISTFSHCTRKVEKYKQHIPELQERVNYICSLNEVIRKNCRPLHVEEETLEHKRGRLMHLGSGNPRKTYTLNDENLTRTTAERDLGVLIRDDMKATNMLETWNVFLSEVKKVSAFISSNQPVLSMELIDSINTLLQELEETVRTATTGKFLDPSQNAQSILDDLQKLQKKLESIAKKIKYLNQTRCLLTGTSLDLAFIPHRQEQINLRQKAWQLFQVILEEIEAWKLQTLSKFNNVHALEKLTEWKKTLSLLKNSLPAEDEVLQACAQLMEDFAQYLPVLEVLGSPALKEKHWRAIFSAMNVVFHEDQQLTISDLLGYPLHKHFDVITRIYNKAKASLTSLQTLQRLQNMWEQLEFQLTKFLLRVWHQDSAVDRLRRPTSQIREPEGGYFSQDTGTFILSDTESLKMLVEDSILTLQILQSSPHAADQQQEVKSWAELLHSFGIILDLWITFQQKWVFLTKILHEMKISLPRPETVSKFETVDLTYRAFMQTIYQNASVLSILPNQLRVQMNKDFHGETLKAMLINGITVMEEIVQDLQYLLENIRASCPRLYFLSNDEVLAILVASDDLTKRVPWVKRCFQNIQDMEFETLEETADSSKLVTKAFIGHCGEKIVLHSLLHSDLQATIWLSNFEFMMKNTLFLLLQDCVAERLFLQKKLDNEFQNRQESTLLSREPSSVCLGAELWAQLAVAFPFQCILVAEQVSWYIDLEDSLFNKKVNKLYLKQKYGLKLEFLVEYIQKHRYLWPVIPTSRSLLLPLFSALVTLTVHHQDIVQKLMKQNVDSKTSFEWAKLLKYNVGVSSQKAKEYLKKFTPNTLLDVWLQKRNPEEGCSVEVLGNTLHYDYEYIGPSEIPVGNTMTEKSILGLIFAVEQYHCGTVIGPHGAGKTETLLTLGNALGRLVVCLNSSKQLSLSCISQYLYGAMHLGAWLVINHAERMDQEKLSVLGQDLMDIHKSYMAMQQSSRSIHNFALVPASNEQTENLSTIYEVPRSSIDRPPILIQYYKPRILGNIFFHGNTIPIAQNYSCFMTLSELVSSTQIPANLRILMRPVSLIQPNLQKISEVSLLAAGFQEVKHLTGKLCSFLQLTKDLGCKPNPDSLCFLRNIIKTTLNIHQSSREHDTELPVSLPYISEKKTNETGYVKSEAATSEKEERSSWSPTTYHHHSKPQSITKCVAQEIAMIRALSSSFLFADVDSSELYHRKKLLRNIFPMSVTLLPELGLYTRPPSAAVTYSKTYSFSRLASAISLELQESKLYVDSDLAAIILQLSQALFHTRGVMIVGPPGSGKTTSWKILARAINRLATNEKYCSMFVKETKEHGNEAFSSSKESYGPVSCVCLYPNSLCVEEFLGEMKNGSWKDGLFPKILRSVSVAHVQQDPSRAKFDILGNHISHPGSTEKWVVLDGTTSSEWLDSISCLFNTHPFLTLPNGEQMKPPDSMRFIFEETDLANISPAMATRCRLVYCSGNQMWRSEFGSLMTFISTKYNVTQDSVAMLKGLSEEIFPPTFNFLEHSCRSVLEPQRDLTSVVCGMQEVSAFRKIFQALMAQHLSYGSTQKISLTGNNLSGKTWSFDGSPNIDPKQHQNRLTKSIFLFAYIWGFGSHLNPRYWPQFDVFVRGILSQSQSYIQLPCFGTIFDLCPSPEDGSFVVFKRSYFKKKISTNFFILPQYESLIHVMDCLLESGSPVLLAGEAGAGKSSFAQMIMHPNRSFKRIAISGTLSTTHFHQLLQIKVPGRKGPSGQPLVQRKSYVLEKSYFFIFDDVHAAAYNERSRSYPILEMIRQNLSGHDVHTADSLLLGHEAQSTISKSFATTEAPSGSRPLSARFTRLFTIFALPTATKESLVSIYAPKIKAWLRKIPVFPRTNELSTALTVATIDLYYAVREMFRPSPNHWHYLFSLHDIDKVLKGLFILPLRTALQCFYSVRDSKSTKAKPKLGMMNTDILIKRLIIRLWLHESLRTFYDRLITEKEKAQLIDIMTEVAQLAFCTEKFVPQVTPEDSRKKQKIFQLFRSSDNASSPTTEQGSDEYRKRKDSKTEPSLSEISDIDHITEPLEPGLGGKVTPESKMELKFITTTQSIEPTLVGSVSRLTSFEEENIAKTEITEDVDIVTMDSEVTSSLAIPEMQQIIKPSLSAHPVDGKTNQNEVDNRIRNVEITAVSQPSSLTPFLESKALDTKSFSQRSRVSWKKGITETYQTSQKDSEKAEPTSPFLLPEHLLSPEELLQDLIFSKDMLPIPNVPPTSSLYLEQKPEVLRQQLSCLLQEEGLGEIQHSGLVLYHEAIHHLAHLTRVLSMSMGHSVLIAMQLSTGRRSLVTLAAQLTESLLLEVRDYGLESEVDELVRKASRHAGILGKSAVLLVDQRVSVRTVEKLCSLMAEGTSPALYSPSETKAIVQDYMEANRNIRKTTKPEVVLERFHEQVKMKVHVVFLLAYGVRSSDEEFSATTIFSMLKLACNIDIYCSWGKKTLLEIASHRLSDVDAKEVMQGQGTSSTEQYQRQLSSIIQVMAQIHQSAASYAEFLCPCLPLITPKNYLDFIDLFLMFNTHIKKTFQSNFSRLTTTLNKIKEVTEEVERFKRKAEAQLQELIETLKFKQPFQKQLETREVYLTHLVDHCSSQQNIISDLEEQLEQTHARTQNYLNQTTMEFLNEAGTLQIQDIEELRSYRVPPPLVIMVTDTLCMMFGRNPGWENAKLLIAQENFFQVLKDTNQCWKDNELFDSAESKCKCHAKDLVFYNKSQITDEMYEALSEITAKTFFNPATIQTASSAAASLCRWILAVFRYSSKLRKMQKELLEEQEYENQMRAAQSQLGEKLLRAQQQKLILQEWTRCLQEAKEQERKMEDEHRETLKKQKEAQNLEEMLASHASAWKVALEVWKRRERTFLGDALLLAAAASYLGAFPKERSEELLEKWKRFCKGQIESLHPNDVQRKLEKTGILPVSSAAPLFPDPILYWENFSILELLSTHSEQSNWSKRGLPCNSSARGAALLLQASIRHCFRRWPLLVDPDHQGESWLRVVQKNIEKMKNNKGNLLAPDMESLRDQSTSDPKQDSDQKNPDIGFLVIPASDPELDTKLQEAAREGECVLVTTIERRPSSPVLSMLIQRELCFQKKRTAQPFHIHPLFRLCLSTSLSLGSIANVLEPSFFKSLHVIDMSINRCGMEELLLKEIVTSEMPPKLNKNWNQLEQSYLELQVELKEMENLLMESVMQTSRLLSEEQDFLPKIRYYRDKIASLQANLQDLESMQLQQKEPLEEFRKVSRLGADLYIALQHISRLHPLYRFSKDTILKVTRGILESKKKKDASKPEIWKARMIDISNSLIGQVLAHVQLFMPERHSKVFSFLTAIAQLRVTGQVTDLEWLIFLQGLKDSKVKQVLLPMSISKPSWISVDAWKECSLLEILPVFGSLRSTLVKQACQWQEYFKLSSTVIGPVPCASHSHLSLFQKAILWRVFRPDKLYQVACDLTTCVLGGSFAEICWLDMNTIFSLSRYNVPLVYLIPGTGSVGLSTHPLYYIEQMAKEKKKEGSMIVISFGTPGPKTKVLDSLMTCQRKGHWLVLNNCHLLDHWPDSVINQLMKLVDSNQEDFSTNGTEHSTPLAKTKELHSAFVHPDFRLWFITAVDAVKSVPGYLLPQAQTLLWETPQELRLILERSCSQAMAQVTSKTPVERIIALAVLHGVLLHRQHYGNIAQMELYHWTQADLFFALNVQEKVWGFCQDPEEVVPFLAGSVIYGGHILDPADAVSVLSVAQGCLKIHSRLLPTQGLEKLASVLTSRSLSGFQEQYLEIQERIQKLPIPADPITFGLCSGVEENLICSKSQVMFADLLTTQDIWQPRLTPEFQHEKLMGLVSECVNLLEDMQTEVKRKEKFKVHPHRSSREEGSRASWDTYGEEGSKASSQGTNKDTGLDALQSFLLQEWKYLCQMISKLHTDLCCTQDELLRGPCPCSRCEDITWALRNCSLPKQWTMYRSASSQLSVPKWLKLLRCRLEHLSGYLESDSRNYCQYNPSVFQNPKGLLVAVIEEKARAEHQDLDQYRIQAQIMQRGLLSMPVPQHGLYLSGLQLHNALWDTRFALIQETLSTKPCSLPVVWITAEPVTQKARRSSSAYAQYLCPLYVCTDKEGLRLQTPSPLISLLLTSKLDPVVCSQRRVHARSVL</sequence>
<feature type="domain" description="AAA+ ATPase" evidence="5">
    <location>
        <begin position="2541"/>
        <end position="2697"/>
    </location>
</feature>
<feature type="coiled-coil region" evidence="3">
    <location>
        <begin position="3644"/>
        <end position="3716"/>
    </location>
</feature>
<proteinExistence type="inferred from homology"/>
<dbReference type="Pfam" id="PF12777">
    <property type="entry name" value="MT"/>
    <property type="match status" value="1"/>
</dbReference>
<dbReference type="FunFam" id="1.20.140.100:FF:000008">
    <property type="entry name" value="Dynein heavy chain domain 1"/>
    <property type="match status" value="1"/>
</dbReference>
<dbReference type="Pfam" id="PF17852">
    <property type="entry name" value="Dynein_AAA_lid"/>
    <property type="match status" value="1"/>
</dbReference>
<feature type="region of interest" description="Disordered" evidence="4">
    <location>
        <begin position="3882"/>
        <end position="3913"/>
    </location>
</feature>
<evidence type="ECO:0000313" key="6">
    <source>
        <dbReference type="Proteomes" id="UP000515159"/>
    </source>
</evidence>
<dbReference type="InterPro" id="IPR013602">
    <property type="entry name" value="Dynein_heavy_linker"/>
</dbReference>
<dbReference type="Gene3D" id="1.10.287.2620">
    <property type="match status" value="1"/>
</dbReference>
<organism evidence="6 7">
    <name type="scientific">Geotrypetes seraphini</name>
    <name type="common">Gaboon caecilian</name>
    <name type="synonym">Caecilia seraphini</name>
    <dbReference type="NCBI Taxonomy" id="260995"/>
    <lineage>
        <taxon>Eukaryota</taxon>
        <taxon>Metazoa</taxon>
        <taxon>Chordata</taxon>
        <taxon>Craniata</taxon>
        <taxon>Vertebrata</taxon>
        <taxon>Euteleostomi</taxon>
        <taxon>Amphibia</taxon>
        <taxon>Gymnophiona</taxon>
        <taxon>Geotrypetes</taxon>
    </lineage>
</organism>
<dbReference type="GO" id="GO:0030286">
    <property type="term" value="C:dynein complex"/>
    <property type="evidence" value="ECO:0007669"/>
    <property type="project" value="InterPro"/>
</dbReference>
<dbReference type="Gene3D" id="1.10.8.720">
    <property type="entry name" value="Region D6 of dynein motor"/>
    <property type="match status" value="1"/>
</dbReference>
<dbReference type="GO" id="GO:0007018">
    <property type="term" value="P:microtubule-based movement"/>
    <property type="evidence" value="ECO:0007669"/>
    <property type="project" value="InterPro"/>
</dbReference>
<dbReference type="GO" id="GO:0008569">
    <property type="term" value="F:minus-end-directed microtubule motor activity"/>
    <property type="evidence" value="ECO:0007669"/>
    <property type="project" value="InterPro"/>
</dbReference>
<dbReference type="FunCoup" id="A0A6P8RJZ2">
    <property type="interactions" value="53"/>
</dbReference>
<evidence type="ECO:0000313" key="7">
    <source>
        <dbReference type="RefSeq" id="XP_033804381.1"/>
    </source>
</evidence>
<comment type="similarity">
    <text evidence="1">Belongs to the dynein heavy chain family.</text>
</comment>
<dbReference type="PANTHER" id="PTHR45703">
    <property type="entry name" value="DYNEIN HEAVY CHAIN"/>
    <property type="match status" value="1"/>
</dbReference>
<feature type="region of interest" description="Disordered" evidence="4">
    <location>
        <begin position="4719"/>
        <end position="4755"/>
    </location>
</feature>
<dbReference type="SUPFAM" id="SSF52540">
    <property type="entry name" value="P-loop containing nucleoside triphosphate hydrolases"/>
    <property type="match status" value="4"/>
</dbReference>
<evidence type="ECO:0000256" key="2">
    <source>
        <dbReference type="ARBA" id="ARBA00023054"/>
    </source>
</evidence>
<evidence type="ECO:0000259" key="5">
    <source>
        <dbReference type="SMART" id="SM00382"/>
    </source>
</evidence>
<dbReference type="InterPro" id="IPR003593">
    <property type="entry name" value="AAA+_ATPase"/>
</dbReference>